<dbReference type="STRING" id="58919.A0A316ZAP3"/>
<dbReference type="InterPro" id="IPR017438">
    <property type="entry name" value="ATP-NAD_kinase_N"/>
</dbReference>
<dbReference type="InterPro" id="IPR001206">
    <property type="entry name" value="Diacylglycerol_kinase_cat_dom"/>
</dbReference>
<dbReference type="PANTHER" id="PTHR12358">
    <property type="entry name" value="SPHINGOSINE KINASE"/>
    <property type="match status" value="1"/>
</dbReference>
<dbReference type="InterPro" id="IPR016064">
    <property type="entry name" value="NAD/diacylglycerol_kinase_sf"/>
</dbReference>
<dbReference type="AlphaFoldDB" id="A0A316ZAP3"/>
<gene>
    <name evidence="2" type="ORF">FA09DRAFT_329728</name>
</gene>
<dbReference type="InterPro" id="IPR050187">
    <property type="entry name" value="Lipid_Phosphate_FormReg"/>
</dbReference>
<reference evidence="2 3" key="1">
    <citation type="journal article" date="2018" name="Mol. Biol. Evol.">
        <title>Broad Genomic Sampling Reveals a Smut Pathogenic Ancestry of the Fungal Clade Ustilaginomycotina.</title>
        <authorList>
            <person name="Kijpornyongpan T."/>
            <person name="Mondo S.J."/>
            <person name="Barry K."/>
            <person name="Sandor L."/>
            <person name="Lee J."/>
            <person name="Lipzen A."/>
            <person name="Pangilinan J."/>
            <person name="LaButti K."/>
            <person name="Hainaut M."/>
            <person name="Henrissat B."/>
            <person name="Grigoriev I.V."/>
            <person name="Spatafora J.W."/>
            <person name="Aime M.C."/>
        </authorList>
    </citation>
    <scope>NUCLEOTIDE SEQUENCE [LARGE SCALE GENOMIC DNA]</scope>
    <source>
        <strain evidence="2 3">MCA 4186</strain>
    </source>
</reference>
<evidence type="ECO:0000313" key="3">
    <source>
        <dbReference type="Proteomes" id="UP000245946"/>
    </source>
</evidence>
<evidence type="ECO:0000313" key="2">
    <source>
        <dbReference type="EMBL" id="PWN98094.1"/>
    </source>
</evidence>
<dbReference type="OrthoDB" id="336240at2759"/>
<organism evidence="2 3">
    <name type="scientific">Tilletiopsis washingtonensis</name>
    <dbReference type="NCBI Taxonomy" id="58919"/>
    <lineage>
        <taxon>Eukaryota</taxon>
        <taxon>Fungi</taxon>
        <taxon>Dikarya</taxon>
        <taxon>Basidiomycota</taxon>
        <taxon>Ustilaginomycotina</taxon>
        <taxon>Exobasidiomycetes</taxon>
        <taxon>Entylomatales</taxon>
        <taxon>Entylomatales incertae sedis</taxon>
        <taxon>Tilletiopsis</taxon>
    </lineage>
</organism>
<feature type="domain" description="DAGKc" evidence="1">
    <location>
        <begin position="3"/>
        <end position="154"/>
    </location>
</feature>
<dbReference type="PROSITE" id="PS50146">
    <property type="entry name" value="DAGK"/>
    <property type="match status" value="1"/>
</dbReference>
<dbReference type="GO" id="GO:0016020">
    <property type="term" value="C:membrane"/>
    <property type="evidence" value="ECO:0007669"/>
    <property type="project" value="GOC"/>
</dbReference>
<proteinExistence type="predicted"/>
<dbReference type="PANTHER" id="PTHR12358:SF111">
    <property type="entry name" value="CERAMIDE KINASE, ISOFORM A"/>
    <property type="match status" value="1"/>
</dbReference>
<name>A0A316ZAP3_9BASI</name>
<dbReference type="RefSeq" id="XP_025598373.1">
    <property type="nucleotide sequence ID" value="XM_025742294.1"/>
</dbReference>
<evidence type="ECO:0000259" key="1">
    <source>
        <dbReference type="PROSITE" id="PS50146"/>
    </source>
</evidence>
<dbReference type="GO" id="GO:0006672">
    <property type="term" value="P:ceramide metabolic process"/>
    <property type="evidence" value="ECO:0007669"/>
    <property type="project" value="TreeGrafter"/>
</dbReference>
<dbReference type="EMBL" id="KZ819292">
    <property type="protein sequence ID" value="PWN98094.1"/>
    <property type="molecule type" value="Genomic_DNA"/>
</dbReference>
<accession>A0A316ZAP3</accession>
<sequence length="419" mass="43814">MSSCPQQVHLIVNAAAGAPGVSKRLEAVVLARLRSAGIAVQRHSTQSAGDGARIGRELRSTGQQAGSSSSSDDAGLVAVLLGGDGTTGEVLNGLYDAEGRGLAVRLALIPTGTANALYAGLYPEAAAAAAVAENSEDDAWRLHSLDALLSQSGQLVPLTLSRVRPSHGDAQKTALAHLVVSHALHAAILHDAEALRASHPGVERFKIAARQNSTVWHAGTLTLHGNARVYDPATQAFKALSGEDSTLDGPVIYLTAMSTDRLEPTFVPAPFGSLVGAEPPSPLARPPGDLDVLLIRPLRSPCVQRKLAGRAWHGTAAEDVRAAFAQEVLWPLTGKMYEKGAHVDMRYAESGGEEPGRIGSDGAGPLVFEYYRAQGYDWVAHASADTRSLVCVDGAVSGAERTEVRTLGSAEGSSVHVYR</sequence>
<protein>
    <recommendedName>
        <fullName evidence="1">DAGKc domain-containing protein</fullName>
    </recommendedName>
</protein>
<dbReference type="GO" id="GO:0001729">
    <property type="term" value="F:ceramide kinase activity"/>
    <property type="evidence" value="ECO:0007669"/>
    <property type="project" value="TreeGrafter"/>
</dbReference>
<dbReference type="SUPFAM" id="SSF111331">
    <property type="entry name" value="NAD kinase/diacylglycerol kinase-like"/>
    <property type="match status" value="1"/>
</dbReference>
<dbReference type="Gene3D" id="3.40.50.10330">
    <property type="entry name" value="Probable inorganic polyphosphate/atp-NAD kinase, domain 1"/>
    <property type="match status" value="1"/>
</dbReference>
<keyword evidence="3" id="KW-1185">Reference proteome</keyword>
<dbReference type="GeneID" id="37269838"/>
<dbReference type="Proteomes" id="UP000245946">
    <property type="component" value="Unassembled WGS sequence"/>
</dbReference>
<dbReference type="Pfam" id="PF00781">
    <property type="entry name" value="DAGK_cat"/>
    <property type="match status" value="1"/>
</dbReference>